<dbReference type="AlphaFoldDB" id="A0ABD2LTZ1"/>
<comment type="caution">
    <text evidence="1">The sequence shown here is derived from an EMBL/GenBank/DDBJ whole genome shotgun (WGS) entry which is preliminary data.</text>
</comment>
<proteinExistence type="predicted"/>
<accession>A0ABD2LTZ1</accession>
<organism evidence="1 2">
    <name type="scientific">Heterodera trifolii</name>
    <dbReference type="NCBI Taxonomy" id="157864"/>
    <lineage>
        <taxon>Eukaryota</taxon>
        <taxon>Metazoa</taxon>
        <taxon>Ecdysozoa</taxon>
        <taxon>Nematoda</taxon>
        <taxon>Chromadorea</taxon>
        <taxon>Rhabditida</taxon>
        <taxon>Tylenchina</taxon>
        <taxon>Tylenchomorpha</taxon>
        <taxon>Tylenchoidea</taxon>
        <taxon>Heteroderidae</taxon>
        <taxon>Heteroderinae</taxon>
        <taxon>Heterodera</taxon>
    </lineage>
</organism>
<protein>
    <submittedName>
        <fullName evidence="1">Uncharacterized protein</fullName>
    </submittedName>
</protein>
<sequence>MVKRTDTLAKLKAKISEKYTKDHLKIGSGYGIIQLVKAFKTGKREPEDMSLNDVELWDEGDGQKTMDQCDIKQGSIVPVFYAQVL</sequence>
<keyword evidence="2" id="KW-1185">Reference proteome</keyword>
<evidence type="ECO:0000313" key="1">
    <source>
        <dbReference type="EMBL" id="KAL3118712.1"/>
    </source>
</evidence>
<name>A0ABD2LTZ1_9BILA</name>
<dbReference type="Proteomes" id="UP001620626">
    <property type="component" value="Unassembled WGS sequence"/>
</dbReference>
<reference evidence="1 2" key="1">
    <citation type="submission" date="2024-10" db="EMBL/GenBank/DDBJ databases">
        <authorList>
            <person name="Kim D."/>
        </authorList>
    </citation>
    <scope>NUCLEOTIDE SEQUENCE [LARGE SCALE GENOMIC DNA]</scope>
    <source>
        <strain evidence="1">BH-2024</strain>
    </source>
</reference>
<dbReference type="EMBL" id="JBICBT010000265">
    <property type="protein sequence ID" value="KAL3118712.1"/>
    <property type="molecule type" value="Genomic_DNA"/>
</dbReference>
<evidence type="ECO:0000313" key="2">
    <source>
        <dbReference type="Proteomes" id="UP001620626"/>
    </source>
</evidence>
<gene>
    <name evidence="1" type="ORF">niasHT_002564</name>
</gene>